<protein>
    <submittedName>
        <fullName evidence="2">Pentapeptide repeat-containing protein</fullName>
    </submittedName>
</protein>
<dbReference type="InterPro" id="IPR034660">
    <property type="entry name" value="DinB/YfiT-like"/>
</dbReference>
<proteinExistence type="predicted"/>
<dbReference type="Proteomes" id="UP000199103">
    <property type="component" value="Chromosome I"/>
</dbReference>
<accession>A0A1H1R5X0</accession>
<sequence length="263" mass="29099">MSEFDADDDLQDATFTDTKLSNARFHRVDLRGARFRASNMSGMVLRAVDVDRSEIDAPWLYEGTLMVNDVDVVPLVDAELDRRFPGRSQRRAADPDGVRAAWTAVQAAWDAVLRRVETMPDGTADLSIADEWSFAETLRHLVLATDMWLGRSVLGKEQPFHALALGANLPDWADHSVFVAGIPTYAEVLDARVGRVAMVTEFLSTVTVEDLAGQVSNPNAPEYNETVLSCLHTILEEEWEHQRYAVRDLDRIAAGQVSASAGI</sequence>
<dbReference type="Gene3D" id="2.160.20.80">
    <property type="entry name" value="E3 ubiquitin-protein ligase SopA"/>
    <property type="match status" value="1"/>
</dbReference>
<gene>
    <name evidence="2" type="ORF">SAMN04489812_1518</name>
</gene>
<dbReference type="InterPro" id="IPR024775">
    <property type="entry name" value="DinB-like"/>
</dbReference>
<organism evidence="2 3">
    <name type="scientific">Microlunatus soli</name>
    <dbReference type="NCBI Taxonomy" id="630515"/>
    <lineage>
        <taxon>Bacteria</taxon>
        <taxon>Bacillati</taxon>
        <taxon>Actinomycetota</taxon>
        <taxon>Actinomycetes</taxon>
        <taxon>Propionibacteriales</taxon>
        <taxon>Propionibacteriaceae</taxon>
        <taxon>Microlunatus</taxon>
    </lineage>
</organism>
<dbReference type="AlphaFoldDB" id="A0A1H1R5X0"/>
<keyword evidence="3" id="KW-1185">Reference proteome</keyword>
<evidence type="ECO:0000259" key="1">
    <source>
        <dbReference type="Pfam" id="PF12867"/>
    </source>
</evidence>
<feature type="domain" description="DinB-like" evidence="1">
    <location>
        <begin position="106"/>
        <end position="244"/>
    </location>
</feature>
<name>A0A1H1R5X0_9ACTN</name>
<dbReference type="STRING" id="630515.SAMN04489812_1518"/>
<dbReference type="SUPFAM" id="SSF109854">
    <property type="entry name" value="DinB/YfiT-like putative metalloenzymes"/>
    <property type="match status" value="1"/>
</dbReference>
<dbReference type="Pfam" id="PF00805">
    <property type="entry name" value="Pentapeptide"/>
    <property type="match status" value="1"/>
</dbReference>
<evidence type="ECO:0000313" key="3">
    <source>
        <dbReference type="Proteomes" id="UP000199103"/>
    </source>
</evidence>
<dbReference type="Pfam" id="PF12867">
    <property type="entry name" value="DinB_2"/>
    <property type="match status" value="1"/>
</dbReference>
<evidence type="ECO:0000313" key="2">
    <source>
        <dbReference type="EMBL" id="SDS31050.1"/>
    </source>
</evidence>
<dbReference type="SUPFAM" id="SSF141571">
    <property type="entry name" value="Pentapeptide repeat-like"/>
    <property type="match status" value="1"/>
</dbReference>
<dbReference type="InterPro" id="IPR001646">
    <property type="entry name" value="5peptide_repeat"/>
</dbReference>
<reference evidence="2 3" key="1">
    <citation type="submission" date="2016-10" db="EMBL/GenBank/DDBJ databases">
        <authorList>
            <person name="de Groot N.N."/>
        </authorList>
    </citation>
    <scope>NUCLEOTIDE SEQUENCE [LARGE SCALE GENOMIC DNA]</scope>
    <source>
        <strain evidence="2 3">DSM 21800</strain>
    </source>
</reference>
<dbReference type="EMBL" id="LT629772">
    <property type="protein sequence ID" value="SDS31050.1"/>
    <property type="molecule type" value="Genomic_DNA"/>
</dbReference>
<dbReference type="OrthoDB" id="3542438at2"/>
<dbReference type="Gene3D" id="1.20.120.450">
    <property type="entry name" value="dinb family like domain"/>
    <property type="match status" value="1"/>
</dbReference>